<reference evidence="1" key="1">
    <citation type="submission" date="2022-11" db="EMBL/GenBank/DDBJ databases">
        <title>Genome Resource of Sclerotinia nivalis Strain SnTB1, a Plant Pathogen Isolated from American Ginseng.</title>
        <authorList>
            <person name="Fan S."/>
        </authorList>
    </citation>
    <scope>NUCLEOTIDE SEQUENCE</scope>
    <source>
        <strain evidence="1">SnTB1</strain>
    </source>
</reference>
<dbReference type="Proteomes" id="UP001152300">
    <property type="component" value="Unassembled WGS sequence"/>
</dbReference>
<accession>A0A9X0DCG7</accession>
<organism evidence="1 2">
    <name type="scientific">Sclerotinia nivalis</name>
    <dbReference type="NCBI Taxonomy" id="352851"/>
    <lineage>
        <taxon>Eukaryota</taxon>
        <taxon>Fungi</taxon>
        <taxon>Dikarya</taxon>
        <taxon>Ascomycota</taxon>
        <taxon>Pezizomycotina</taxon>
        <taxon>Leotiomycetes</taxon>
        <taxon>Helotiales</taxon>
        <taxon>Sclerotiniaceae</taxon>
        <taxon>Sclerotinia</taxon>
    </lineage>
</organism>
<proteinExistence type="predicted"/>
<protein>
    <submittedName>
        <fullName evidence="1">Uncharacterized protein</fullName>
    </submittedName>
</protein>
<comment type="caution">
    <text evidence="1">The sequence shown here is derived from an EMBL/GenBank/DDBJ whole genome shotgun (WGS) entry which is preliminary data.</text>
</comment>
<evidence type="ECO:0000313" key="1">
    <source>
        <dbReference type="EMBL" id="KAJ8058336.1"/>
    </source>
</evidence>
<gene>
    <name evidence="1" type="ORF">OCU04_012528</name>
</gene>
<dbReference type="AlphaFoldDB" id="A0A9X0DCG7"/>
<dbReference type="EMBL" id="JAPEIS010000016">
    <property type="protein sequence ID" value="KAJ8058336.1"/>
    <property type="molecule type" value="Genomic_DNA"/>
</dbReference>
<dbReference type="OrthoDB" id="329835at2759"/>
<evidence type="ECO:0000313" key="2">
    <source>
        <dbReference type="Proteomes" id="UP001152300"/>
    </source>
</evidence>
<name>A0A9X0DCG7_9HELO</name>
<sequence length="130" mass="15105">MMRILENPIHSYPQPYLEKYALWAKRHLKSLRLKLTAGVAFKNLLKDDVASEQSIHRVEAASGRVIFSIEIDPLGLLFGESDDLVRQTYTFFNDETSHHWRKLSMYIKLLAQQNPNMNILDFRAGTQQKS</sequence>
<keyword evidence="2" id="KW-1185">Reference proteome</keyword>